<keyword evidence="4" id="KW-0687">Ribonucleoprotein</keyword>
<dbReference type="InterPro" id="IPR036796">
    <property type="entry name" value="Ribosomal_uL11_N_sf"/>
</dbReference>
<dbReference type="Gene3D" id="3.30.1550.10">
    <property type="entry name" value="Ribosomal protein L11/L12, N-terminal domain"/>
    <property type="match status" value="1"/>
</dbReference>
<evidence type="ECO:0000256" key="3">
    <source>
        <dbReference type="ARBA" id="ARBA00022980"/>
    </source>
</evidence>
<reference evidence="6" key="1">
    <citation type="journal article" date="2021" name="PeerJ">
        <title>Extensive microbial diversity within the chicken gut microbiome revealed by metagenomics and culture.</title>
        <authorList>
            <person name="Gilroy R."/>
            <person name="Ravi A."/>
            <person name="Getino M."/>
            <person name="Pursley I."/>
            <person name="Horton D.L."/>
            <person name="Alikhan N.F."/>
            <person name="Baker D."/>
            <person name="Gharbi K."/>
            <person name="Hall N."/>
            <person name="Watson M."/>
            <person name="Adriaenssens E.M."/>
            <person name="Foster-Nyarko E."/>
            <person name="Jarju S."/>
            <person name="Secka A."/>
            <person name="Antonio M."/>
            <person name="Oren A."/>
            <person name="Chaudhuri R.R."/>
            <person name="La Ragione R."/>
            <person name="Hildebrand F."/>
            <person name="Pallen M.J."/>
        </authorList>
    </citation>
    <scope>NUCLEOTIDE SEQUENCE</scope>
    <source>
        <strain evidence="6">CHK173-259</strain>
    </source>
</reference>
<evidence type="ECO:0000256" key="2">
    <source>
        <dbReference type="ARBA" id="ARBA00022481"/>
    </source>
</evidence>
<dbReference type="GO" id="GO:0005840">
    <property type="term" value="C:ribosome"/>
    <property type="evidence" value="ECO:0007669"/>
    <property type="project" value="UniProtKB-KW"/>
</dbReference>
<comment type="caution">
    <text evidence="6">The sequence shown here is derived from an EMBL/GenBank/DDBJ whole genome shotgun (WGS) entry which is preliminary data.</text>
</comment>
<proteinExistence type="inferred from homology"/>
<keyword evidence="2" id="KW-0488">Methylation</keyword>
<dbReference type="InterPro" id="IPR020784">
    <property type="entry name" value="Ribosomal_uL11_N"/>
</dbReference>
<reference evidence="6" key="2">
    <citation type="submission" date="2021-04" db="EMBL/GenBank/DDBJ databases">
        <authorList>
            <person name="Gilroy R."/>
        </authorList>
    </citation>
    <scope>NUCLEOTIDE SEQUENCE</scope>
    <source>
        <strain evidence="6">CHK173-259</strain>
    </source>
</reference>
<protein>
    <submittedName>
        <fullName evidence="6">50S ribosomal protein L11</fullName>
    </submittedName>
</protein>
<feature type="domain" description="Large ribosomal subunit protein uL11 N-terminal" evidence="5">
    <location>
        <begin position="9"/>
        <end position="33"/>
    </location>
</feature>
<dbReference type="Proteomes" id="UP000886822">
    <property type="component" value="Unassembled WGS sequence"/>
</dbReference>
<dbReference type="SUPFAM" id="SSF54747">
    <property type="entry name" value="Ribosomal L11/L12e N-terminal domain"/>
    <property type="match status" value="1"/>
</dbReference>
<accession>A0A9D1U4Q4</accession>
<comment type="similarity">
    <text evidence="1">Belongs to the universal ribosomal protein uL11 family.</text>
</comment>
<dbReference type="GO" id="GO:1990904">
    <property type="term" value="C:ribonucleoprotein complex"/>
    <property type="evidence" value="ECO:0007669"/>
    <property type="project" value="UniProtKB-KW"/>
</dbReference>
<feature type="non-terminal residue" evidence="6">
    <location>
        <position position="33"/>
    </location>
</feature>
<evidence type="ECO:0000259" key="5">
    <source>
        <dbReference type="Pfam" id="PF03946"/>
    </source>
</evidence>
<evidence type="ECO:0000313" key="7">
    <source>
        <dbReference type="Proteomes" id="UP000886822"/>
    </source>
</evidence>
<sequence>MAKKVANVVKLQIPAGKATPAPQVGPALGQAGI</sequence>
<evidence type="ECO:0000256" key="1">
    <source>
        <dbReference type="ARBA" id="ARBA00010537"/>
    </source>
</evidence>
<evidence type="ECO:0000256" key="4">
    <source>
        <dbReference type="ARBA" id="ARBA00023274"/>
    </source>
</evidence>
<organism evidence="6 7">
    <name type="scientific">Candidatus Levilactobacillus faecigallinarum</name>
    <dbReference type="NCBI Taxonomy" id="2838638"/>
    <lineage>
        <taxon>Bacteria</taxon>
        <taxon>Bacillati</taxon>
        <taxon>Bacillota</taxon>
        <taxon>Bacilli</taxon>
        <taxon>Lactobacillales</taxon>
        <taxon>Lactobacillaceae</taxon>
        <taxon>Levilactobacillus</taxon>
    </lineage>
</organism>
<dbReference type="EMBL" id="DXGJ01000004">
    <property type="protein sequence ID" value="HIW71100.1"/>
    <property type="molecule type" value="Genomic_DNA"/>
</dbReference>
<evidence type="ECO:0000313" key="6">
    <source>
        <dbReference type="EMBL" id="HIW71100.1"/>
    </source>
</evidence>
<keyword evidence="3 6" id="KW-0689">Ribosomal protein</keyword>
<name>A0A9D1U4Q4_9LACO</name>
<dbReference type="Pfam" id="PF03946">
    <property type="entry name" value="Ribosomal_L11_N"/>
    <property type="match status" value="1"/>
</dbReference>
<dbReference type="AlphaFoldDB" id="A0A9D1U4Q4"/>
<gene>
    <name evidence="6" type="ORF">H9875_00590</name>
</gene>